<dbReference type="AlphaFoldDB" id="A0A514BUV1"/>
<dbReference type="RefSeq" id="WP_141624131.1">
    <property type="nucleotide sequence ID" value="NZ_CP041242.1"/>
</dbReference>
<keyword evidence="2" id="KW-1185">Reference proteome</keyword>
<proteinExistence type="predicted"/>
<accession>A0A514BUV1</accession>
<reference evidence="1 2" key="1">
    <citation type="submission" date="2019-06" db="EMBL/GenBank/DDBJ databases">
        <title>Lysobacter alkalisoli sp. nov. isolated from saline-alkali soil.</title>
        <authorList>
            <person name="Sun J.-Q."/>
            <person name="Xu L."/>
        </authorList>
    </citation>
    <scope>NUCLEOTIDE SEQUENCE [LARGE SCALE GENOMIC DNA]</scope>
    <source>
        <strain evidence="1 2">SJ-36</strain>
    </source>
</reference>
<dbReference type="OrthoDB" id="678788at2"/>
<dbReference type="Proteomes" id="UP000317199">
    <property type="component" value="Chromosome"/>
</dbReference>
<evidence type="ECO:0000313" key="1">
    <source>
        <dbReference type="EMBL" id="QDH70799.1"/>
    </source>
</evidence>
<gene>
    <name evidence="1" type="ORF">FKV23_12440</name>
</gene>
<name>A0A514BUV1_9GAMM</name>
<organism evidence="1 2">
    <name type="scientific">Marilutibacter alkalisoli</name>
    <dbReference type="NCBI Taxonomy" id="2591633"/>
    <lineage>
        <taxon>Bacteria</taxon>
        <taxon>Pseudomonadati</taxon>
        <taxon>Pseudomonadota</taxon>
        <taxon>Gammaproteobacteria</taxon>
        <taxon>Lysobacterales</taxon>
        <taxon>Lysobacteraceae</taxon>
        <taxon>Marilutibacter</taxon>
    </lineage>
</organism>
<protein>
    <submittedName>
        <fullName evidence="1">Uncharacterized protein</fullName>
    </submittedName>
</protein>
<sequence length="109" mass="11699">MFGRRAPDAGEHAVIVSFEYGSSDIGPLLELGERLREAIEQAGTGEYDGHEIAADGSDGSFFLYGPDADRLLESVKPALLSSGFLSRLSVRLRYGEAGHNAPETIIEMA</sequence>
<dbReference type="KEGG" id="lyj:FKV23_12440"/>
<dbReference type="EMBL" id="CP041242">
    <property type="protein sequence ID" value="QDH70799.1"/>
    <property type="molecule type" value="Genomic_DNA"/>
</dbReference>
<evidence type="ECO:0000313" key="2">
    <source>
        <dbReference type="Proteomes" id="UP000317199"/>
    </source>
</evidence>